<keyword evidence="2" id="KW-1185">Reference proteome</keyword>
<comment type="caution">
    <text evidence="1">The sequence shown here is derived from an EMBL/GenBank/DDBJ whole genome shotgun (WGS) entry which is preliminary data.</text>
</comment>
<evidence type="ECO:0000313" key="2">
    <source>
        <dbReference type="Proteomes" id="UP001595478"/>
    </source>
</evidence>
<name>A0ABV7FTT2_9ALTE</name>
<proteinExistence type="predicted"/>
<dbReference type="Proteomes" id="UP001595478">
    <property type="component" value="Unassembled WGS sequence"/>
</dbReference>
<evidence type="ECO:0000313" key="1">
    <source>
        <dbReference type="EMBL" id="MFC3122821.1"/>
    </source>
</evidence>
<reference evidence="2" key="1">
    <citation type="journal article" date="2019" name="Int. J. Syst. Evol. Microbiol.">
        <title>The Global Catalogue of Microorganisms (GCM) 10K type strain sequencing project: providing services to taxonomists for standard genome sequencing and annotation.</title>
        <authorList>
            <consortium name="The Broad Institute Genomics Platform"/>
            <consortium name="The Broad Institute Genome Sequencing Center for Infectious Disease"/>
            <person name="Wu L."/>
            <person name="Ma J."/>
        </authorList>
    </citation>
    <scope>NUCLEOTIDE SEQUENCE [LARGE SCALE GENOMIC DNA]</scope>
    <source>
        <strain evidence="2">KCTC 52473</strain>
    </source>
</reference>
<organism evidence="1 2">
    <name type="scientific">Agaribacter flavus</name>
    <dbReference type="NCBI Taxonomy" id="1902781"/>
    <lineage>
        <taxon>Bacteria</taxon>
        <taxon>Pseudomonadati</taxon>
        <taxon>Pseudomonadota</taxon>
        <taxon>Gammaproteobacteria</taxon>
        <taxon>Alteromonadales</taxon>
        <taxon>Alteromonadaceae</taxon>
        <taxon>Agaribacter</taxon>
    </lineage>
</organism>
<gene>
    <name evidence="1" type="ORF">ACFOHL_14445</name>
</gene>
<dbReference type="RefSeq" id="WP_376920951.1">
    <property type="nucleotide sequence ID" value="NZ_JBHRSW010000035.1"/>
</dbReference>
<protein>
    <submittedName>
        <fullName evidence="1">Uncharacterized protein</fullName>
    </submittedName>
</protein>
<sequence>MTRRIACNSGQLVIGSVKIKWLKSTPSEKEVRFTSKLNFFDRAGLKSDEINVKSINLSARGSQSIHRDWIHVPIIASAAIGCAFVEIELRVTKTKTFTEGEKVILLDSIIANIM</sequence>
<dbReference type="EMBL" id="JBHRSW010000035">
    <property type="protein sequence ID" value="MFC3122821.1"/>
    <property type="molecule type" value="Genomic_DNA"/>
</dbReference>
<accession>A0ABV7FTT2</accession>